<keyword evidence="3" id="KW-1133">Transmembrane helix</keyword>
<evidence type="ECO:0000256" key="2">
    <source>
        <dbReference type="SAM" id="MobiDB-lite"/>
    </source>
</evidence>
<keyword evidence="3" id="KW-0812">Transmembrane</keyword>
<dbReference type="SUPFAM" id="SSF57850">
    <property type="entry name" value="RING/U-box"/>
    <property type="match status" value="1"/>
</dbReference>
<evidence type="ECO:0000259" key="4">
    <source>
        <dbReference type="PROSITE" id="PS50089"/>
    </source>
</evidence>
<organism evidence="5">
    <name type="scientific">Anthurium amnicola</name>
    <dbReference type="NCBI Taxonomy" id="1678845"/>
    <lineage>
        <taxon>Eukaryota</taxon>
        <taxon>Viridiplantae</taxon>
        <taxon>Streptophyta</taxon>
        <taxon>Embryophyta</taxon>
        <taxon>Tracheophyta</taxon>
        <taxon>Spermatophyta</taxon>
        <taxon>Magnoliopsida</taxon>
        <taxon>Liliopsida</taxon>
        <taxon>Araceae</taxon>
        <taxon>Pothoideae</taxon>
        <taxon>Potheae</taxon>
        <taxon>Anthurium</taxon>
    </lineage>
</organism>
<dbReference type="PANTHER" id="PTHR46592:SF6">
    <property type="entry name" value="RING-H2 FINGER PROTEIN ATL67"/>
    <property type="match status" value="1"/>
</dbReference>
<evidence type="ECO:0000256" key="3">
    <source>
        <dbReference type="SAM" id="Phobius"/>
    </source>
</evidence>
<dbReference type="EMBL" id="GDJX01016620">
    <property type="protein sequence ID" value="JAT51316.1"/>
    <property type="molecule type" value="Transcribed_RNA"/>
</dbReference>
<reference evidence="5" key="1">
    <citation type="submission" date="2015-07" db="EMBL/GenBank/DDBJ databases">
        <title>Transcriptome Assembly of Anthurium amnicola.</title>
        <authorList>
            <person name="Suzuki J."/>
        </authorList>
    </citation>
    <scope>NUCLEOTIDE SEQUENCE</scope>
</reference>
<dbReference type="Pfam" id="PF13639">
    <property type="entry name" value="zf-RING_2"/>
    <property type="match status" value="1"/>
</dbReference>
<dbReference type="Gene3D" id="3.30.40.10">
    <property type="entry name" value="Zinc/RING finger domain, C3HC4 (zinc finger)"/>
    <property type="match status" value="1"/>
</dbReference>
<dbReference type="InterPro" id="IPR044289">
    <property type="entry name" value="ATL67-70"/>
</dbReference>
<feature type="region of interest" description="Disordered" evidence="2">
    <location>
        <begin position="62"/>
        <end position="81"/>
    </location>
</feature>
<dbReference type="PANTHER" id="PTHR46592">
    <property type="entry name" value="RING-H2 FINGER PROTEIN ATL67"/>
    <property type="match status" value="1"/>
</dbReference>
<sequence>MSTGGGGNPSSATTSSSSSFLQNLSGLGVGYAIAIALGLLVLLSTLLLVSYVCCRASSARTRRGAGAGANPNGASSPAAGSGGVGVGLPHIIFVAEDEEEEAAGRSHVPGLDQAAINSYPKFPFSKSGKAAAGGGGEAVCAVCLCEYREGEMLRMMPDCRHCFHLPCIDAWLRLNASCPVCRTSPMPTPISTPLSELVPLSHFAADRRRR</sequence>
<dbReference type="GO" id="GO:0016740">
    <property type="term" value="F:transferase activity"/>
    <property type="evidence" value="ECO:0007669"/>
    <property type="project" value="InterPro"/>
</dbReference>
<dbReference type="PROSITE" id="PS50089">
    <property type="entry name" value="ZF_RING_2"/>
    <property type="match status" value="1"/>
</dbReference>
<feature type="transmembrane region" description="Helical" evidence="3">
    <location>
        <begin position="29"/>
        <end position="53"/>
    </location>
</feature>
<keyword evidence="1" id="KW-0479">Metal-binding</keyword>
<gene>
    <name evidence="5" type="primary">ATL68</name>
    <name evidence="5" type="ORF">g.20497</name>
</gene>
<accession>A0A1D1Y9J9</accession>
<evidence type="ECO:0000313" key="5">
    <source>
        <dbReference type="EMBL" id="JAT51316.1"/>
    </source>
</evidence>
<dbReference type="AlphaFoldDB" id="A0A1D1Y9J9"/>
<proteinExistence type="predicted"/>
<dbReference type="InterPro" id="IPR001841">
    <property type="entry name" value="Znf_RING"/>
</dbReference>
<keyword evidence="1" id="KW-0863">Zinc-finger</keyword>
<feature type="domain" description="RING-type" evidence="4">
    <location>
        <begin position="140"/>
        <end position="182"/>
    </location>
</feature>
<dbReference type="GO" id="GO:0008270">
    <property type="term" value="F:zinc ion binding"/>
    <property type="evidence" value="ECO:0007669"/>
    <property type="project" value="UniProtKB-KW"/>
</dbReference>
<dbReference type="CDD" id="cd16461">
    <property type="entry name" value="RING-H2_EL5-like"/>
    <property type="match status" value="1"/>
</dbReference>
<dbReference type="SMART" id="SM00184">
    <property type="entry name" value="RING"/>
    <property type="match status" value="1"/>
</dbReference>
<evidence type="ECO:0000256" key="1">
    <source>
        <dbReference type="PROSITE-ProRule" id="PRU00175"/>
    </source>
</evidence>
<keyword evidence="1" id="KW-0862">Zinc</keyword>
<dbReference type="GO" id="GO:0016567">
    <property type="term" value="P:protein ubiquitination"/>
    <property type="evidence" value="ECO:0007669"/>
    <property type="project" value="InterPro"/>
</dbReference>
<keyword evidence="3" id="KW-0472">Membrane</keyword>
<name>A0A1D1Y9J9_9ARAE</name>
<feature type="compositionally biased region" description="Low complexity" evidence="2">
    <location>
        <begin position="68"/>
        <end position="79"/>
    </location>
</feature>
<dbReference type="InterPro" id="IPR013083">
    <property type="entry name" value="Znf_RING/FYVE/PHD"/>
</dbReference>
<protein>
    <submittedName>
        <fullName evidence="5">RING-H2 finger protein ATL68</fullName>
    </submittedName>
</protein>